<dbReference type="Proteomes" id="UP000079169">
    <property type="component" value="Unplaced"/>
</dbReference>
<evidence type="ECO:0000313" key="8">
    <source>
        <dbReference type="RefSeq" id="XP_026681003.1"/>
    </source>
</evidence>
<feature type="transmembrane region" description="Helical" evidence="4">
    <location>
        <begin position="599"/>
        <end position="622"/>
    </location>
</feature>
<evidence type="ECO:0000256" key="3">
    <source>
        <dbReference type="ARBA" id="ARBA00023098"/>
    </source>
</evidence>
<dbReference type="Gene3D" id="3.40.50.720">
    <property type="entry name" value="NAD(P)-binding Rossmann-like Domain"/>
    <property type="match status" value="2"/>
</dbReference>
<dbReference type="AlphaFoldDB" id="A0A3Q0J222"/>
<dbReference type="EC" id="1.2.1.84" evidence="4"/>
<keyword evidence="2 4" id="KW-0444">Lipid biosynthesis</keyword>
<keyword evidence="4" id="KW-0472">Membrane</keyword>
<sequence>MFTEMSAELMKEISGKSHHPDLMDWNLLDKEDEGKELLSDETLSPIQEFYKDQTIFITGATGFLGSLLVEKLLRCCPQIRKIILLIRTRGSTSITQRVYNYFNDAVFDRMRLECPNYADKVDIVWGQLEADTFGLSARDEELLISQTHRVYNYFNDAVFDRMRLECPNYADKVDIVCGQLEADTFGLSARDEELLISQTTIIFHIAATVRFDEHIRTAYNINVKGTQTILALAKRMKGLKSFVHVSTAYCNCDRKFIAEKFYPPVFTAEELSALVAHASDEEIALLNEHIIGGKPNSYTLTKATAEDLVRQVGHELPICVLRPSIVFPTLQEPMPLWIKGFNGVMALALGAGTGLIRVVQTDPNISMDVVPGDRVINAMAALGFNGVMALALGAGTGLIRVVQTDPNISMDVVPGDRVINAMAALAWYQTLPRPKKEESAIFNYVSYNDNRFKVMKFITTCEEKPTEVSESCDSVVWKHHTYYIANTTVYNILFKILHFIPALVFSLAERLTHQKPRIIKFYRKFSFLSNTISFFATNEWCFANENTRAMVRAISKEDQARFDSSFNFQWETFCEVMHRCISFYMLGERMTKEHYQRRTIYIAWIDDFIWLSVKAIALYFFLDFLAHRINSFILV</sequence>
<dbReference type="GO" id="GO:0035336">
    <property type="term" value="P:long-chain fatty-acyl-CoA metabolic process"/>
    <property type="evidence" value="ECO:0007669"/>
    <property type="project" value="TreeGrafter"/>
</dbReference>
<proteinExistence type="inferred from homology"/>
<keyword evidence="4" id="KW-0812">Transmembrane</keyword>
<keyword evidence="7" id="KW-1185">Reference proteome</keyword>
<evidence type="ECO:0000259" key="6">
    <source>
        <dbReference type="Pfam" id="PF07993"/>
    </source>
</evidence>
<comment type="catalytic activity">
    <reaction evidence="4">
        <text>a long-chain fatty acyl-CoA + 2 NADPH + 2 H(+) = a long-chain primary fatty alcohol + 2 NADP(+) + CoA</text>
        <dbReference type="Rhea" id="RHEA:52716"/>
        <dbReference type="ChEBI" id="CHEBI:15378"/>
        <dbReference type="ChEBI" id="CHEBI:57287"/>
        <dbReference type="ChEBI" id="CHEBI:57783"/>
        <dbReference type="ChEBI" id="CHEBI:58349"/>
        <dbReference type="ChEBI" id="CHEBI:77396"/>
        <dbReference type="ChEBI" id="CHEBI:83139"/>
        <dbReference type="EC" id="1.2.1.84"/>
    </reaction>
</comment>
<reference evidence="8" key="1">
    <citation type="submission" date="2025-08" db="UniProtKB">
        <authorList>
            <consortium name="RefSeq"/>
        </authorList>
    </citation>
    <scope>IDENTIFICATION</scope>
</reference>
<dbReference type="PANTHER" id="PTHR11011:SF60">
    <property type="entry name" value="FATTY ACYL-COA REDUCTASE-RELATED"/>
    <property type="match status" value="1"/>
</dbReference>
<comment type="function">
    <text evidence="4">Catalyzes the reduction of fatty acyl-CoA to fatty alcohols.</text>
</comment>
<evidence type="ECO:0000313" key="7">
    <source>
        <dbReference type="Proteomes" id="UP000079169"/>
    </source>
</evidence>
<keyword evidence="3 4" id="KW-0443">Lipid metabolism</keyword>
<keyword evidence="4" id="KW-0521">NADP</keyword>
<name>A0A3Q0J222_DIACI</name>
<dbReference type="KEGG" id="dci:103511438"/>
<evidence type="ECO:0000256" key="1">
    <source>
        <dbReference type="ARBA" id="ARBA00005928"/>
    </source>
</evidence>
<evidence type="ECO:0000256" key="2">
    <source>
        <dbReference type="ARBA" id="ARBA00022516"/>
    </source>
</evidence>
<dbReference type="CDD" id="cd09071">
    <property type="entry name" value="FAR_C"/>
    <property type="match status" value="1"/>
</dbReference>
<dbReference type="Pfam" id="PF07993">
    <property type="entry name" value="NAD_binding_4"/>
    <property type="match status" value="1"/>
</dbReference>
<keyword evidence="4" id="KW-1133">Transmembrane helix</keyword>
<dbReference type="GO" id="GO:0005777">
    <property type="term" value="C:peroxisome"/>
    <property type="evidence" value="ECO:0007669"/>
    <property type="project" value="TreeGrafter"/>
</dbReference>
<dbReference type="SUPFAM" id="SSF51735">
    <property type="entry name" value="NAD(P)-binding Rossmann-fold domains"/>
    <property type="match status" value="1"/>
</dbReference>
<dbReference type="InterPro" id="IPR026055">
    <property type="entry name" value="FAR"/>
</dbReference>
<evidence type="ECO:0000256" key="4">
    <source>
        <dbReference type="RuleBase" id="RU363097"/>
    </source>
</evidence>
<protein>
    <recommendedName>
        <fullName evidence="4">Fatty acyl-CoA reductase</fullName>
        <ecNumber evidence="4">1.2.1.84</ecNumber>
    </recommendedName>
</protein>
<evidence type="ECO:0000259" key="5">
    <source>
        <dbReference type="Pfam" id="PF03015"/>
    </source>
</evidence>
<dbReference type="InterPro" id="IPR013120">
    <property type="entry name" value="FAR_NAD-bd"/>
</dbReference>
<dbReference type="GO" id="GO:0080019">
    <property type="term" value="F:alcohol-forming very long-chain fatty acyl-CoA reductase activity"/>
    <property type="evidence" value="ECO:0007669"/>
    <property type="project" value="InterPro"/>
</dbReference>
<dbReference type="GO" id="GO:0102965">
    <property type="term" value="F:alcohol-forming long-chain fatty acyl-CoA reductase activity"/>
    <property type="evidence" value="ECO:0007669"/>
    <property type="project" value="UniProtKB-EC"/>
</dbReference>
<dbReference type="Pfam" id="PF03015">
    <property type="entry name" value="Sterile"/>
    <property type="match status" value="1"/>
</dbReference>
<feature type="domain" description="Thioester reductase (TE)" evidence="6">
    <location>
        <begin position="149"/>
        <end position="379"/>
    </location>
</feature>
<dbReference type="GeneID" id="103511438"/>
<comment type="similarity">
    <text evidence="1 4">Belongs to the fatty acyl-CoA reductase family.</text>
</comment>
<accession>A0A3Q0J222</accession>
<dbReference type="CDD" id="cd05236">
    <property type="entry name" value="FAR-N_SDR_e"/>
    <property type="match status" value="1"/>
</dbReference>
<organism evidence="7 8">
    <name type="scientific">Diaphorina citri</name>
    <name type="common">Asian citrus psyllid</name>
    <dbReference type="NCBI Taxonomy" id="121845"/>
    <lineage>
        <taxon>Eukaryota</taxon>
        <taxon>Metazoa</taxon>
        <taxon>Ecdysozoa</taxon>
        <taxon>Arthropoda</taxon>
        <taxon>Hexapoda</taxon>
        <taxon>Insecta</taxon>
        <taxon>Pterygota</taxon>
        <taxon>Neoptera</taxon>
        <taxon>Paraneoptera</taxon>
        <taxon>Hemiptera</taxon>
        <taxon>Sternorrhyncha</taxon>
        <taxon>Psylloidea</taxon>
        <taxon>Psyllidae</taxon>
        <taxon>Diaphorininae</taxon>
        <taxon>Diaphorina</taxon>
    </lineage>
</organism>
<keyword evidence="4" id="KW-0560">Oxidoreductase</keyword>
<feature type="domain" description="Fatty acyl-CoA reductase C-terminal" evidence="5">
    <location>
        <begin position="497"/>
        <end position="587"/>
    </location>
</feature>
<dbReference type="PANTHER" id="PTHR11011">
    <property type="entry name" value="MALE STERILITY PROTEIN 2-RELATED"/>
    <property type="match status" value="1"/>
</dbReference>
<dbReference type="InterPro" id="IPR033640">
    <property type="entry name" value="FAR_C"/>
</dbReference>
<feature type="transmembrane region" description="Helical" evidence="4">
    <location>
        <begin position="489"/>
        <end position="508"/>
    </location>
</feature>
<dbReference type="RefSeq" id="XP_026681003.1">
    <property type="nucleotide sequence ID" value="XM_026825202.1"/>
</dbReference>
<dbReference type="InterPro" id="IPR036291">
    <property type="entry name" value="NAD(P)-bd_dom_sf"/>
</dbReference>
<dbReference type="PaxDb" id="121845-A0A3Q0J222"/>
<gene>
    <name evidence="8" type="primary">LOC103511438</name>
</gene>
<dbReference type="STRING" id="121845.A0A3Q0J222"/>